<dbReference type="EMBL" id="CM042885">
    <property type="protein sequence ID" value="KAI4363736.1"/>
    <property type="molecule type" value="Genomic_DNA"/>
</dbReference>
<name>A0ACB9QBM1_9MYRT</name>
<protein>
    <submittedName>
        <fullName evidence="1">Uncharacterized protein</fullName>
    </submittedName>
</protein>
<accession>A0ACB9QBM1</accession>
<organism evidence="1 2">
    <name type="scientific">Melastoma candidum</name>
    <dbReference type="NCBI Taxonomy" id="119954"/>
    <lineage>
        <taxon>Eukaryota</taxon>
        <taxon>Viridiplantae</taxon>
        <taxon>Streptophyta</taxon>
        <taxon>Embryophyta</taxon>
        <taxon>Tracheophyta</taxon>
        <taxon>Spermatophyta</taxon>
        <taxon>Magnoliopsida</taxon>
        <taxon>eudicotyledons</taxon>
        <taxon>Gunneridae</taxon>
        <taxon>Pentapetalae</taxon>
        <taxon>rosids</taxon>
        <taxon>malvids</taxon>
        <taxon>Myrtales</taxon>
        <taxon>Melastomataceae</taxon>
        <taxon>Melastomatoideae</taxon>
        <taxon>Melastomateae</taxon>
        <taxon>Melastoma</taxon>
    </lineage>
</organism>
<evidence type="ECO:0000313" key="1">
    <source>
        <dbReference type="EMBL" id="KAI4363736.1"/>
    </source>
</evidence>
<evidence type="ECO:0000313" key="2">
    <source>
        <dbReference type="Proteomes" id="UP001057402"/>
    </source>
</evidence>
<proteinExistence type="predicted"/>
<gene>
    <name evidence="1" type="ORF">MLD38_019914</name>
</gene>
<dbReference type="Proteomes" id="UP001057402">
    <property type="component" value="Chromosome 6"/>
</dbReference>
<sequence>MLNEGLATTPVVASSILPALGNLRSLKQGREVHGYILKRGFESDVVVICSLIEMYMSCKSVSVAEGIFETMHHRDCMVWNSMIAGYSVNNDQDSAMSLLRQFWKFELQPNYITILTVLPLVTEEGNLRHGKEIHGYVIRKDLVKVVSICNSLIGMYSKCGYLDGSIKIFDRMMSKDIVTYNTMISAHASHGLSEHALFFFEQMQGSGIRPNKVTFISLLWACSHGGMLHEGLSIYNMMMEKYRIAPEIEHYACVVDLLGRSGDLIGAYEFVQKMPMRADENVFGSLLNACRVHKNLEFAKVVERQIMKGNSNQLGHHVLLHNAYASDQRWGDALMIRKAIKEKGLTKDPGSSWVQIGKSFHVFHAGGWTHPQSSDVYRALDDLFAEMTDKGLMSTSNEAARALITPV</sequence>
<keyword evidence="2" id="KW-1185">Reference proteome</keyword>
<comment type="caution">
    <text evidence="1">The sequence shown here is derived from an EMBL/GenBank/DDBJ whole genome shotgun (WGS) entry which is preliminary data.</text>
</comment>
<reference evidence="2" key="1">
    <citation type="journal article" date="2023" name="Front. Plant Sci.">
        <title>Chromosomal-level genome assembly of Melastoma candidum provides insights into trichome evolution.</title>
        <authorList>
            <person name="Zhong Y."/>
            <person name="Wu W."/>
            <person name="Sun C."/>
            <person name="Zou P."/>
            <person name="Liu Y."/>
            <person name="Dai S."/>
            <person name="Zhou R."/>
        </authorList>
    </citation>
    <scope>NUCLEOTIDE SEQUENCE [LARGE SCALE GENOMIC DNA]</scope>
</reference>